<accession>A0A0F9XWS9</accession>
<sequence length="319" mass="36757">MAKISGDEFIKGRYVDEWWQVVDLEEGRERHAENIRRCQKALNIHGKGPIRVLAVHGSSRSNVELSCAHELSNSQLLLREGLEAVLDDEDVEIREVNLREYQIEYCNNCYSTCSALCGFPCNCFPFDPMQDLYPEVLACDVLLLSTGVNQSAMSSRLKAFCDRLISMDGGYFVTAEQFASKNEEWRDRCIALSQTDEVHYDQRQHGRVAAFFISSKDEHDHEPTEDSGYNEIMERNSYVQLVADSLYRGFWDFGYYMPQQWVAMNLSHPNEELSFDKARLNDNEAAHEMAQQVVRDAVFMAKKFRIDPPEPRMHPTGRT</sequence>
<dbReference type="InterPro" id="IPR029039">
    <property type="entry name" value="Flavoprotein-like_sf"/>
</dbReference>
<feature type="domain" description="NADPH-dependent FMN reductase-like" evidence="1">
    <location>
        <begin position="51"/>
        <end position="193"/>
    </location>
</feature>
<dbReference type="SUPFAM" id="SSF52218">
    <property type="entry name" value="Flavoproteins"/>
    <property type="match status" value="1"/>
</dbReference>
<dbReference type="EMBL" id="LAZR01000062">
    <property type="protein sequence ID" value="KKN96878.1"/>
    <property type="molecule type" value="Genomic_DNA"/>
</dbReference>
<protein>
    <recommendedName>
        <fullName evidence="1">NADPH-dependent FMN reductase-like domain-containing protein</fullName>
    </recommendedName>
</protein>
<reference evidence="2" key="1">
    <citation type="journal article" date="2015" name="Nature">
        <title>Complex archaea that bridge the gap between prokaryotes and eukaryotes.</title>
        <authorList>
            <person name="Spang A."/>
            <person name="Saw J.H."/>
            <person name="Jorgensen S.L."/>
            <person name="Zaremba-Niedzwiedzka K."/>
            <person name="Martijn J."/>
            <person name="Lind A.E."/>
            <person name="van Eijk R."/>
            <person name="Schleper C."/>
            <person name="Guy L."/>
            <person name="Ettema T.J."/>
        </authorList>
    </citation>
    <scope>NUCLEOTIDE SEQUENCE</scope>
</reference>
<evidence type="ECO:0000259" key="1">
    <source>
        <dbReference type="Pfam" id="PF03358"/>
    </source>
</evidence>
<proteinExistence type="predicted"/>
<comment type="caution">
    <text evidence="2">The sequence shown here is derived from an EMBL/GenBank/DDBJ whole genome shotgun (WGS) entry which is preliminary data.</text>
</comment>
<dbReference type="Pfam" id="PF03358">
    <property type="entry name" value="FMN_red"/>
    <property type="match status" value="1"/>
</dbReference>
<dbReference type="InterPro" id="IPR005025">
    <property type="entry name" value="FMN_Rdtase-like_dom"/>
</dbReference>
<dbReference type="GO" id="GO:0016491">
    <property type="term" value="F:oxidoreductase activity"/>
    <property type="evidence" value="ECO:0007669"/>
    <property type="project" value="InterPro"/>
</dbReference>
<dbReference type="Gene3D" id="3.40.50.360">
    <property type="match status" value="1"/>
</dbReference>
<dbReference type="AlphaFoldDB" id="A0A0F9XWS9"/>
<organism evidence="2">
    <name type="scientific">marine sediment metagenome</name>
    <dbReference type="NCBI Taxonomy" id="412755"/>
    <lineage>
        <taxon>unclassified sequences</taxon>
        <taxon>metagenomes</taxon>
        <taxon>ecological metagenomes</taxon>
    </lineage>
</organism>
<gene>
    <name evidence="2" type="ORF">LCGC14_0165220</name>
</gene>
<evidence type="ECO:0000313" key="2">
    <source>
        <dbReference type="EMBL" id="KKN96878.1"/>
    </source>
</evidence>
<name>A0A0F9XWS9_9ZZZZ</name>